<dbReference type="PANTHER" id="PTHR43802">
    <property type="entry name" value="ENOYL-COA HYDRATASE"/>
    <property type="match status" value="1"/>
</dbReference>
<dbReference type="SMART" id="SM00903">
    <property type="entry name" value="Flavin_Reduct"/>
    <property type="match status" value="1"/>
</dbReference>
<evidence type="ECO:0000313" key="4">
    <source>
        <dbReference type="Proteomes" id="UP000248014"/>
    </source>
</evidence>
<reference evidence="3 4" key="1">
    <citation type="submission" date="2018-05" db="EMBL/GenBank/DDBJ databases">
        <title>Genomic Encyclopedia of Type Strains, Phase IV (KMG-IV): sequencing the most valuable type-strain genomes for metagenomic binning, comparative biology and taxonomic classification.</title>
        <authorList>
            <person name="Goeker M."/>
        </authorList>
    </citation>
    <scope>NUCLEOTIDE SEQUENCE [LARGE SCALE GENOMIC DNA]</scope>
    <source>
        <strain evidence="3 4">DSM 3183</strain>
    </source>
</reference>
<comment type="similarity">
    <text evidence="1">Belongs to the enoyl-CoA hydratase/isomerase family.</text>
</comment>
<dbReference type="InterPro" id="IPR014748">
    <property type="entry name" value="Enoyl-CoA_hydra_C"/>
</dbReference>
<comment type="caution">
    <text evidence="3">The sequence shown here is derived from an EMBL/GenBank/DDBJ whole genome shotgun (WGS) entry which is preliminary data.</text>
</comment>
<dbReference type="Pfam" id="PF01613">
    <property type="entry name" value="Flavin_Reduct"/>
    <property type="match status" value="1"/>
</dbReference>
<dbReference type="GO" id="GO:0010181">
    <property type="term" value="F:FMN binding"/>
    <property type="evidence" value="ECO:0007669"/>
    <property type="project" value="InterPro"/>
</dbReference>
<evidence type="ECO:0000313" key="3">
    <source>
        <dbReference type="EMBL" id="PXW69492.1"/>
    </source>
</evidence>
<dbReference type="CDD" id="cd06558">
    <property type="entry name" value="crotonase-like"/>
    <property type="match status" value="1"/>
</dbReference>
<dbReference type="PANTHER" id="PTHR43802:SF1">
    <property type="entry name" value="IP11341P-RELATED"/>
    <property type="match status" value="1"/>
</dbReference>
<dbReference type="EMBL" id="QJJM01000016">
    <property type="protein sequence ID" value="PXW69492.1"/>
    <property type="molecule type" value="Genomic_DNA"/>
</dbReference>
<dbReference type="Gene3D" id="2.30.110.10">
    <property type="entry name" value="Electron Transport, Fmn-binding Protein, Chain A"/>
    <property type="match status" value="1"/>
</dbReference>
<name>A0A2V3UQ42_9SPHN</name>
<accession>A0A2V3UQ42</accession>
<dbReference type="SUPFAM" id="SSF52096">
    <property type="entry name" value="ClpP/crotonase"/>
    <property type="match status" value="1"/>
</dbReference>
<dbReference type="InterPro" id="IPR029045">
    <property type="entry name" value="ClpP/crotonase-like_dom_sf"/>
</dbReference>
<protein>
    <submittedName>
        <fullName evidence="3">Enoyl-CoA hydratase/carnithine racemase</fullName>
    </submittedName>
</protein>
<dbReference type="OrthoDB" id="5730382at2"/>
<dbReference type="InterPro" id="IPR002563">
    <property type="entry name" value="Flavin_Rdtase-like_dom"/>
</dbReference>
<feature type="domain" description="Flavin reductase like" evidence="2">
    <location>
        <begin position="13"/>
        <end position="154"/>
    </location>
</feature>
<organism evidence="3 4">
    <name type="scientific">Blastomonas natatoria</name>
    <dbReference type="NCBI Taxonomy" id="34015"/>
    <lineage>
        <taxon>Bacteria</taxon>
        <taxon>Pseudomonadati</taxon>
        <taxon>Pseudomonadota</taxon>
        <taxon>Alphaproteobacteria</taxon>
        <taxon>Sphingomonadales</taxon>
        <taxon>Sphingomonadaceae</taxon>
        <taxon>Blastomonas</taxon>
    </lineage>
</organism>
<keyword evidence="4" id="KW-1185">Reference proteome</keyword>
<dbReference type="Proteomes" id="UP000248014">
    <property type="component" value="Unassembled WGS sequence"/>
</dbReference>
<proteinExistence type="inferred from homology"/>
<dbReference type="RefSeq" id="WP_110300040.1">
    <property type="nucleotide sequence ID" value="NZ_QJJM01000016.1"/>
</dbReference>
<dbReference type="AlphaFoldDB" id="A0A2V3UQ42"/>
<gene>
    <name evidence="3" type="ORF">C7451_11610</name>
</gene>
<dbReference type="Gene3D" id="1.10.12.10">
    <property type="entry name" value="Lyase 2-enoyl-coa Hydratase, Chain A, domain 2"/>
    <property type="match status" value="1"/>
</dbReference>
<dbReference type="Gene3D" id="3.90.226.10">
    <property type="entry name" value="2-enoyl-CoA Hydratase, Chain A, domain 1"/>
    <property type="match status" value="1"/>
</dbReference>
<sequence length="427" mass="45858">MAHFDPKTYRNALGQFATGVTIVTTRDALGLPVGVTANSFNSVSLDPPLILWSLARSARSMAAFEQAESFAVHVLASDQDDLANRFASRAEDKFAGLDIGEQGPPFIQGCSARLICKTRHLYEGGDHVIMVGEVIDYESDGKPPLLFHGGAYADRVAREAAASAPPVLYSVDGRIATITLNRPETRNALSEEVIGALVAALEVADGDPAVDCVVLTGAGPGFCSGGNIKQIKALTAEQQMSPMQLENWYKTQIQRIPLTMERMSVPVIAAIRGHAIGAGCDLACMADIRIASDDAVFAESFLRVGIIPGDGGAWLLPRIVGLARASQMMLTGEFIDAARAERYGLVSEVVPGDALIERAMALAQMVAQFPPAAIRKTKRLIKDARDVTLAEHLDQAAIWQGVLQQMDDHREAIDAILEKRAPRFQGK</sequence>
<dbReference type="InterPro" id="IPR012349">
    <property type="entry name" value="Split_barrel_FMN-bd"/>
</dbReference>
<evidence type="ECO:0000256" key="1">
    <source>
        <dbReference type="ARBA" id="ARBA00005254"/>
    </source>
</evidence>
<dbReference type="SUPFAM" id="SSF50475">
    <property type="entry name" value="FMN-binding split barrel"/>
    <property type="match status" value="1"/>
</dbReference>
<dbReference type="GO" id="GO:0016646">
    <property type="term" value="F:oxidoreductase activity, acting on the CH-NH group of donors, NAD or NADP as acceptor"/>
    <property type="evidence" value="ECO:0007669"/>
    <property type="project" value="UniProtKB-ARBA"/>
</dbReference>
<dbReference type="Pfam" id="PF00378">
    <property type="entry name" value="ECH_1"/>
    <property type="match status" value="1"/>
</dbReference>
<evidence type="ECO:0000259" key="2">
    <source>
        <dbReference type="SMART" id="SM00903"/>
    </source>
</evidence>
<dbReference type="InterPro" id="IPR001753">
    <property type="entry name" value="Enoyl-CoA_hydra/iso"/>
</dbReference>